<feature type="transmembrane region" description="Helical" evidence="2">
    <location>
        <begin position="104"/>
        <end position="126"/>
    </location>
</feature>
<sequence length="263" mass="28692">MRHSQKRPEIWRDEPDDSTNQISELIQVVSNVVYTFCSNGFCEGDCVKCQLFRREESANSCVKEIKNCGPCLPGTEAEDLEGGGKSIYCKPIGNLTTPVIETSVTYWVITAITTIVIVAAAVGAIWKRKHLRDFFRRQKSTNNDNPPPFNPNFNQTPGFPEAINHVVGSSTAPDYSSDGESDDSTGPSSASNRLLHPGETVNISNANPGIYQGVEIDLSEFRRSESSISIEGSPGAQFSSISIDSYNEDEGNVSFAIVVTKTN</sequence>
<dbReference type="AlphaFoldDB" id="E9H0N2"/>
<organism evidence="3 4">
    <name type="scientific">Daphnia pulex</name>
    <name type="common">Water flea</name>
    <dbReference type="NCBI Taxonomy" id="6669"/>
    <lineage>
        <taxon>Eukaryota</taxon>
        <taxon>Metazoa</taxon>
        <taxon>Ecdysozoa</taxon>
        <taxon>Arthropoda</taxon>
        <taxon>Crustacea</taxon>
        <taxon>Branchiopoda</taxon>
        <taxon>Diplostraca</taxon>
        <taxon>Cladocera</taxon>
        <taxon>Anomopoda</taxon>
        <taxon>Daphniidae</taxon>
        <taxon>Daphnia</taxon>
    </lineage>
</organism>
<feature type="region of interest" description="Disordered" evidence="1">
    <location>
        <begin position="138"/>
        <end position="201"/>
    </location>
</feature>
<keyword evidence="2" id="KW-0472">Membrane</keyword>
<dbReference type="KEGG" id="dpx:DAPPUDRAFT_108605"/>
<protein>
    <submittedName>
        <fullName evidence="3">Uncharacterized protein</fullName>
    </submittedName>
</protein>
<evidence type="ECO:0000256" key="1">
    <source>
        <dbReference type="SAM" id="MobiDB-lite"/>
    </source>
</evidence>
<gene>
    <name evidence="3" type="ORF">DAPPUDRAFT_108605</name>
</gene>
<dbReference type="OrthoDB" id="6368224at2759"/>
<reference evidence="3 4" key="1">
    <citation type="journal article" date="2011" name="Science">
        <title>The ecoresponsive genome of Daphnia pulex.</title>
        <authorList>
            <person name="Colbourne J.K."/>
            <person name="Pfrender M.E."/>
            <person name="Gilbert D."/>
            <person name="Thomas W.K."/>
            <person name="Tucker A."/>
            <person name="Oakley T.H."/>
            <person name="Tokishita S."/>
            <person name="Aerts A."/>
            <person name="Arnold G.J."/>
            <person name="Basu M.K."/>
            <person name="Bauer D.J."/>
            <person name="Caceres C.E."/>
            <person name="Carmel L."/>
            <person name="Casola C."/>
            <person name="Choi J.H."/>
            <person name="Detter J.C."/>
            <person name="Dong Q."/>
            <person name="Dusheyko S."/>
            <person name="Eads B.D."/>
            <person name="Frohlich T."/>
            <person name="Geiler-Samerotte K.A."/>
            <person name="Gerlach D."/>
            <person name="Hatcher P."/>
            <person name="Jogdeo S."/>
            <person name="Krijgsveld J."/>
            <person name="Kriventseva E.V."/>
            <person name="Kultz D."/>
            <person name="Laforsch C."/>
            <person name="Lindquist E."/>
            <person name="Lopez J."/>
            <person name="Manak J.R."/>
            <person name="Muller J."/>
            <person name="Pangilinan J."/>
            <person name="Patwardhan R.P."/>
            <person name="Pitluck S."/>
            <person name="Pritham E.J."/>
            <person name="Rechtsteiner A."/>
            <person name="Rho M."/>
            <person name="Rogozin I.B."/>
            <person name="Sakarya O."/>
            <person name="Salamov A."/>
            <person name="Schaack S."/>
            <person name="Shapiro H."/>
            <person name="Shiga Y."/>
            <person name="Skalitzky C."/>
            <person name="Smith Z."/>
            <person name="Souvorov A."/>
            <person name="Sung W."/>
            <person name="Tang Z."/>
            <person name="Tsuchiya D."/>
            <person name="Tu H."/>
            <person name="Vos H."/>
            <person name="Wang M."/>
            <person name="Wolf Y.I."/>
            <person name="Yamagata H."/>
            <person name="Yamada T."/>
            <person name="Ye Y."/>
            <person name="Shaw J.R."/>
            <person name="Andrews J."/>
            <person name="Crease T.J."/>
            <person name="Tang H."/>
            <person name="Lucas S.M."/>
            <person name="Robertson H.M."/>
            <person name="Bork P."/>
            <person name="Koonin E.V."/>
            <person name="Zdobnov E.M."/>
            <person name="Grigoriev I.V."/>
            <person name="Lynch M."/>
            <person name="Boore J.L."/>
        </authorList>
    </citation>
    <scope>NUCLEOTIDE SEQUENCE [LARGE SCALE GENOMIC DNA]</scope>
</reference>
<name>E9H0N2_DAPPU</name>
<evidence type="ECO:0000256" key="2">
    <source>
        <dbReference type="SAM" id="Phobius"/>
    </source>
</evidence>
<evidence type="ECO:0000313" key="3">
    <source>
        <dbReference type="EMBL" id="EFX74676.1"/>
    </source>
</evidence>
<evidence type="ECO:0000313" key="4">
    <source>
        <dbReference type="Proteomes" id="UP000000305"/>
    </source>
</evidence>
<feature type="compositionally biased region" description="Low complexity" evidence="1">
    <location>
        <begin position="151"/>
        <end position="160"/>
    </location>
</feature>
<accession>E9H0N2</accession>
<dbReference type="EMBL" id="GL732581">
    <property type="protein sequence ID" value="EFX74676.1"/>
    <property type="molecule type" value="Genomic_DNA"/>
</dbReference>
<keyword evidence="2" id="KW-0812">Transmembrane</keyword>
<dbReference type="HOGENOM" id="CLU_1058691_0_0_1"/>
<keyword evidence="4" id="KW-1185">Reference proteome</keyword>
<dbReference type="Proteomes" id="UP000000305">
    <property type="component" value="Unassembled WGS sequence"/>
</dbReference>
<dbReference type="InParanoid" id="E9H0N2"/>
<keyword evidence="2" id="KW-1133">Transmembrane helix</keyword>
<proteinExistence type="predicted"/>